<dbReference type="GO" id="GO:0010997">
    <property type="term" value="F:anaphase-promoting complex binding"/>
    <property type="evidence" value="ECO:0007669"/>
    <property type="project" value="InterPro"/>
</dbReference>
<protein>
    <submittedName>
        <fullName evidence="11">WD repeat-containing protein slp1</fullName>
    </submittedName>
</protein>
<feature type="repeat" description="WD" evidence="7">
    <location>
        <begin position="420"/>
        <end position="461"/>
    </location>
</feature>
<dbReference type="Pfam" id="PF24807">
    <property type="entry name" value="WD40_CDC20-Fz"/>
    <property type="match status" value="1"/>
</dbReference>
<dbReference type="STRING" id="133412.A0A1R1X0J8"/>
<dbReference type="Proteomes" id="UP000187283">
    <property type="component" value="Unassembled WGS sequence"/>
</dbReference>
<dbReference type="EMBL" id="LSSN01006004">
    <property type="protein sequence ID" value="OMJ07645.1"/>
    <property type="molecule type" value="Genomic_DNA"/>
</dbReference>
<feature type="region of interest" description="Disordered" evidence="8">
    <location>
        <begin position="1"/>
        <end position="56"/>
    </location>
</feature>
<dbReference type="InterPro" id="IPR036322">
    <property type="entry name" value="WD40_repeat_dom_sf"/>
</dbReference>
<reference evidence="11 12" key="1">
    <citation type="submission" date="2017-01" db="EMBL/GenBank/DDBJ databases">
        <authorList>
            <person name="Mah S.A."/>
            <person name="Swanson W.J."/>
            <person name="Moy G.W."/>
            <person name="Vacquier V.D."/>
        </authorList>
    </citation>
    <scope>NUCLEOTIDE SEQUENCE [LARGE SCALE GENOMIC DNA]</scope>
    <source>
        <strain evidence="11 12">GSMNP</strain>
    </source>
</reference>
<dbReference type="InterPro" id="IPR056150">
    <property type="entry name" value="WD40_CDC20-Fz"/>
</dbReference>
<sequence length="507" mass="55345">MISYSDHPSPQPNSSTPLNSSPATNRKTPLSQISSSKGCDYSSPIPQNSSQTKFDRFIPNRDSTSLAAGQFNLSQKDSPLILDSNLSEYQSEVAKACGLTLNSRILTFGAEAPVSEKEDYSKFINRNPSSKTSASSKLSNKRRILTTPERILDAPGLVDDYYLNLLHWSADNLLAIGLDNLVYLWDANSGEVSNLCEFTNTSPSTIPTHENITTAVQFTSDGSYLAVASQNGQVSIFDPIAQKKIRTMSDRQSRVGALSWNNHIVSAGARDGSIWHHDVRVAKHKVAELFAHTGDICGLKWRSDGALLASGGNDNLVNIWDIRSSVPKFTKTNHTAAVKAIDWCPWQLNLLATGGGTTDKHIHFWNTTTTARVNSINTNNQVTSLNWSTNYREIMSTHGFPNNSISVYSYPALTPISTITNAHDSRILHSAISPDNQVVATVASDENLKFWRIFDTSSLAANQKGDIKSSAATSSQNSASSMSTPINSSDKNPSNISLSRSRQSMIR</sequence>
<evidence type="ECO:0000256" key="7">
    <source>
        <dbReference type="PROSITE-ProRule" id="PRU00221"/>
    </source>
</evidence>
<dbReference type="InterPro" id="IPR001680">
    <property type="entry name" value="WD40_rpt"/>
</dbReference>
<dbReference type="SMART" id="SM00320">
    <property type="entry name" value="WD40"/>
    <property type="match status" value="7"/>
</dbReference>
<keyword evidence="3" id="KW-0132">Cell division</keyword>
<dbReference type="GO" id="GO:1905786">
    <property type="term" value="P:positive regulation of anaphase-promoting complex-dependent catabolic process"/>
    <property type="evidence" value="ECO:0007669"/>
    <property type="project" value="TreeGrafter"/>
</dbReference>
<evidence type="ECO:0000256" key="5">
    <source>
        <dbReference type="ARBA" id="ARBA00022776"/>
    </source>
</evidence>
<feature type="compositionally biased region" description="Low complexity" evidence="8">
    <location>
        <begin position="469"/>
        <end position="483"/>
    </location>
</feature>
<dbReference type="GO" id="GO:0031145">
    <property type="term" value="P:anaphase-promoting complex-dependent catabolic process"/>
    <property type="evidence" value="ECO:0007669"/>
    <property type="project" value="TreeGrafter"/>
</dbReference>
<gene>
    <name evidence="11" type="ORF">AYI70_g11737</name>
    <name evidence="10" type="ORF">AYI70_g12049</name>
</gene>
<dbReference type="AlphaFoldDB" id="A0A1R1X0J8"/>
<evidence type="ECO:0000256" key="1">
    <source>
        <dbReference type="ARBA" id="ARBA00006445"/>
    </source>
</evidence>
<evidence type="ECO:0000313" key="10">
    <source>
        <dbReference type="EMBL" id="OMJ07645.1"/>
    </source>
</evidence>
<dbReference type="Gene3D" id="2.130.10.10">
    <property type="entry name" value="YVTN repeat-like/Quinoprotein amine dehydrogenase"/>
    <property type="match status" value="1"/>
</dbReference>
<dbReference type="PROSITE" id="PS50294">
    <property type="entry name" value="WD_REPEATS_REGION"/>
    <property type="match status" value="2"/>
</dbReference>
<feature type="region of interest" description="Disordered" evidence="8">
    <location>
        <begin position="465"/>
        <end position="507"/>
    </location>
</feature>
<accession>A0A1R1X0J8</accession>
<evidence type="ECO:0000256" key="8">
    <source>
        <dbReference type="SAM" id="MobiDB-lite"/>
    </source>
</evidence>
<dbReference type="PANTHER" id="PTHR19918">
    <property type="entry name" value="CELL DIVISION CYCLE 20 CDC20 FIZZY -RELATED"/>
    <property type="match status" value="1"/>
</dbReference>
<comment type="caution">
    <text evidence="11">The sequence shown here is derived from an EMBL/GenBank/DDBJ whole genome shotgun (WGS) entry which is preliminary data.</text>
</comment>
<dbReference type="SUPFAM" id="SSF50978">
    <property type="entry name" value="WD40 repeat-like"/>
    <property type="match status" value="1"/>
</dbReference>
<name>A0A1R1X0J8_9FUNG</name>
<dbReference type="GO" id="GO:0051301">
    <property type="term" value="P:cell division"/>
    <property type="evidence" value="ECO:0007669"/>
    <property type="project" value="UniProtKB-KW"/>
</dbReference>
<feature type="compositionally biased region" description="Polar residues" evidence="8">
    <location>
        <begin position="1"/>
        <end position="37"/>
    </location>
</feature>
<dbReference type="PROSITE" id="PS50082">
    <property type="entry name" value="WD_REPEATS_2"/>
    <property type="match status" value="3"/>
</dbReference>
<keyword evidence="5" id="KW-0498">Mitosis</keyword>
<dbReference type="InterPro" id="IPR019775">
    <property type="entry name" value="WD40_repeat_CS"/>
</dbReference>
<comment type="similarity">
    <text evidence="1">Belongs to the WD repeat CDC20/Fizzy family.</text>
</comment>
<dbReference type="FunFam" id="2.130.10.10:FF:000098">
    <property type="entry name" value="WD repeat-containing protein slp1"/>
    <property type="match status" value="1"/>
</dbReference>
<proteinExistence type="inferred from homology"/>
<dbReference type="GO" id="GO:1990757">
    <property type="term" value="F:ubiquitin ligase activator activity"/>
    <property type="evidence" value="ECO:0007669"/>
    <property type="project" value="TreeGrafter"/>
</dbReference>
<evidence type="ECO:0000259" key="9">
    <source>
        <dbReference type="Pfam" id="PF24807"/>
    </source>
</evidence>
<dbReference type="PROSITE" id="PS00678">
    <property type="entry name" value="WD_REPEATS_1"/>
    <property type="match status" value="1"/>
</dbReference>
<evidence type="ECO:0000313" key="11">
    <source>
        <dbReference type="EMBL" id="OMJ08144.1"/>
    </source>
</evidence>
<feature type="domain" description="CDC20/Fizzy WD40" evidence="9">
    <location>
        <begin position="152"/>
        <end position="451"/>
    </location>
</feature>
<keyword evidence="4" id="KW-0677">Repeat</keyword>
<dbReference type="InterPro" id="IPR015943">
    <property type="entry name" value="WD40/YVTN_repeat-like_dom_sf"/>
</dbReference>
<keyword evidence="6" id="KW-0131">Cell cycle</keyword>
<dbReference type="GO" id="GO:0005680">
    <property type="term" value="C:anaphase-promoting complex"/>
    <property type="evidence" value="ECO:0007669"/>
    <property type="project" value="TreeGrafter"/>
</dbReference>
<dbReference type="OrthoDB" id="10263272at2759"/>
<evidence type="ECO:0000256" key="4">
    <source>
        <dbReference type="ARBA" id="ARBA00022737"/>
    </source>
</evidence>
<feature type="compositionally biased region" description="Polar residues" evidence="8">
    <location>
        <begin position="484"/>
        <end position="507"/>
    </location>
</feature>
<dbReference type="PANTHER" id="PTHR19918:SF8">
    <property type="entry name" value="FI02843P"/>
    <property type="match status" value="1"/>
</dbReference>
<keyword evidence="12" id="KW-1185">Reference proteome</keyword>
<keyword evidence="2 7" id="KW-0853">WD repeat</keyword>
<dbReference type="InterPro" id="IPR033010">
    <property type="entry name" value="Cdc20/Fizzy"/>
</dbReference>
<dbReference type="EMBL" id="LSSN01005870">
    <property type="protein sequence ID" value="OMJ08144.1"/>
    <property type="molecule type" value="Genomic_DNA"/>
</dbReference>
<evidence type="ECO:0000256" key="6">
    <source>
        <dbReference type="ARBA" id="ARBA00023306"/>
    </source>
</evidence>
<evidence type="ECO:0000256" key="3">
    <source>
        <dbReference type="ARBA" id="ARBA00022618"/>
    </source>
</evidence>
<feature type="repeat" description="WD" evidence="7">
    <location>
        <begin position="206"/>
        <end position="247"/>
    </location>
</feature>
<evidence type="ECO:0000256" key="2">
    <source>
        <dbReference type="ARBA" id="ARBA00022574"/>
    </source>
</evidence>
<feature type="repeat" description="WD" evidence="7">
    <location>
        <begin position="289"/>
        <end position="330"/>
    </location>
</feature>
<organism evidence="11 12">
    <name type="scientific">Smittium culicis</name>
    <dbReference type="NCBI Taxonomy" id="133412"/>
    <lineage>
        <taxon>Eukaryota</taxon>
        <taxon>Fungi</taxon>
        <taxon>Fungi incertae sedis</taxon>
        <taxon>Zoopagomycota</taxon>
        <taxon>Kickxellomycotina</taxon>
        <taxon>Harpellomycetes</taxon>
        <taxon>Harpellales</taxon>
        <taxon>Legeriomycetaceae</taxon>
        <taxon>Smittium</taxon>
    </lineage>
</organism>
<evidence type="ECO:0000313" key="12">
    <source>
        <dbReference type="Proteomes" id="UP000187283"/>
    </source>
</evidence>